<dbReference type="InterPro" id="IPR014794">
    <property type="entry name" value="DUF1779"/>
</dbReference>
<organism evidence="2 3">
    <name type="scientific">Virgibacillus halodenitrificans</name>
    <name type="common">Bacillus halodenitrificans</name>
    <dbReference type="NCBI Taxonomy" id="1482"/>
    <lineage>
        <taxon>Bacteria</taxon>
        <taxon>Bacillati</taxon>
        <taxon>Bacillota</taxon>
        <taxon>Bacilli</taxon>
        <taxon>Bacillales</taxon>
        <taxon>Bacillaceae</taxon>
        <taxon>Virgibacillus</taxon>
    </lineage>
</organism>
<dbReference type="Proteomes" id="UP000182945">
    <property type="component" value="Chromosome"/>
</dbReference>
<dbReference type="EMBL" id="CP017962">
    <property type="protein sequence ID" value="APC49739.1"/>
    <property type="molecule type" value="Genomic_DNA"/>
</dbReference>
<feature type="chain" id="PRO_5041940342" description="TATA-box binding" evidence="1">
    <location>
        <begin position="22"/>
        <end position="238"/>
    </location>
</feature>
<dbReference type="RefSeq" id="WP_071649719.1">
    <property type="nucleotide sequence ID" value="NZ_CP017962.1"/>
</dbReference>
<dbReference type="AlphaFoldDB" id="A0AAC9J609"/>
<dbReference type="InterPro" id="IPR036209">
    <property type="entry name" value="YwmB-like_sf"/>
</dbReference>
<sequence length="238" mass="27815">MFKKVALISILLFFITTETIAKQAYEDELTDIANTVLENNLTITSWQTTIKQKIDRKKIDDLILDLNNRYLVTRKETEKSLNYSFESTHKSGEINEQYNVVVPKDNMYSIEFIAVIKGTKWSHETQEKYVRKLKKISDRYFNQTSKKFACLTTSNDGIIKGDYFLKDLTKKLHIQHVHTQYDNMVNSVHKKILYGYTPLWSEKIVVKNTPMNVQVAVKQHEDGTQTYMIGTPILINEY</sequence>
<evidence type="ECO:0000313" key="3">
    <source>
        <dbReference type="Proteomes" id="UP000182945"/>
    </source>
</evidence>
<feature type="signal peptide" evidence="1">
    <location>
        <begin position="1"/>
        <end position="21"/>
    </location>
</feature>
<accession>A0AAC9J609</accession>
<gene>
    <name evidence="2" type="ORF">BME96_16760</name>
</gene>
<evidence type="ECO:0000256" key="1">
    <source>
        <dbReference type="SAM" id="SignalP"/>
    </source>
</evidence>
<keyword evidence="1" id="KW-0732">Signal</keyword>
<name>A0AAC9J609_VIRHA</name>
<proteinExistence type="predicted"/>
<reference evidence="2 3" key="1">
    <citation type="submission" date="2016-11" db="EMBL/GenBank/DDBJ databases">
        <title>Complete genome sequencing of Virgibacillus halodenitrificans PDB-F2.</title>
        <authorList>
            <person name="Sun Z."/>
            <person name="Zhou Y."/>
            <person name="Li H."/>
        </authorList>
    </citation>
    <scope>NUCLEOTIDE SEQUENCE [LARGE SCALE GENOMIC DNA]</scope>
    <source>
        <strain evidence="2 3">PDB-F2</strain>
    </source>
</reference>
<dbReference type="Gene3D" id="3.30.2030.10">
    <property type="entry name" value="YwmB-like"/>
    <property type="match status" value="1"/>
</dbReference>
<dbReference type="Pfam" id="PF08680">
    <property type="entry name" value="DUF1779"/>
    <property type="match status" value="1"/>
</dbReference>
<dbReference type="KEGG" id="vhl:BME96_16760"/>
<dbReference type="GeneID" id="71516061"/>
<dbReference type="SUPFAM" id="SSF143842">
    <property type="entry name" value="YwmB-like"/>
    <property type="match status" value="1"/>
</dbReference>
<protein>
    <recommendedName>
        <fullName evidence="4">TATA-box binding</fullName>
    </recommendedName>
</protein>
<evidence type="ECO:0000313" key="2">
    <source>
        <dbReference type="EMBL" id="APC49739.1"/>
    </source>
</evidence>
<evidence type="ECO:0008006" key="4">
    <source>
        <dbReference type="Google" id="ProtNLM"/>
    </source>
</evidence>
<dbReference type="Gene3D" id="3.30.360.40">
    <property type="entry name" value="YwmB-like"/>
    <property type="match status" value="1"/>
</dbReference>